<dbReference type="STRING" id="1306953.J121_1763"/>
<proteinExistence type="predicted"/>
<sequence>MIHLVLRLRSSTVTSEICSIVSFRFIVAFRDAAPVVF</sequence>
<name>A0A0L1KHX9_9SPHN</name>
<evidence type="ECO:0000313" key="2">
    <source>
        <dbReference type="Proteomes" id="UP000037446"/>
    </source>
</evidence>
<dbReference type="PATRIC" id="fig|1306953.7.peg.1809"/>
<accession>A0A0L1KHX9</accession>
<organism evidence="1 2">
    <name type="scientific">Qipengyuania citrea LAMA 915</name>
    <dbReference type="NCBI Taxonomy" id="1306953"/>
    <lineage>
        <taxon>Bacteria</taxon>
        <taxon>Pseudomonadati</taxon>
        <taxon>Pseudomonadota</taxon>
        <taxon>Alphaproteobacteria</taxon>
        <taxon>Sphingomonadales</taxon>
        <taxon>Erythrobacteraceae</taxon>
        <taxon>Qipengyuania</taxon>
    </lineage>
</organism>
<dbReference type="Proteomes" id="UP000037446">
    <property type="component" value="Unassembled WGS sequence"/>
</dbReference>
<gene>
    <name evidence="1" type="ORF">J121_1763</name>
</gene>
<dbReference type="AlphaFoldDB" id="A0A0L1KHX9"/>
<protein>
    <submittedName>
        <fullName evidence="1">Uncharacterized protein</fullName>
    </submittedName>
</protein>
<comment type="caution">
    <text evidence="1">The sequence shown here is derived from an EMBL/GenBank/DDBJ whole genome shotgun (WGS) entry which is preliminary data.</text>
</comment>
<evidence type="ECO:0000313" key="1">
    <source>
        <dbReference type="EMBL" id="KNH03434.1"/>
    </source>
</evidence>
<reference evidence="1" key="1">
    <citation type="submission" date="2015-02" db="EMBL/GenBank/DDBJ databases">
        <authorList>
            <person name="Chooi Y.-H."/>
        </authorList>
    </citation>
    <scope>NUCLEOTIDE SEQUENCE [LARGE SCALE GENOMIC DNA]</scope>
    <source>
        <strain evidence="1">LAMA 915</strain>
    </source>
</reference>
<dbReference type="EMBL" id="JYNE01000009">
    <property type="protein sequence ID" value="KNH03434.1"/>
    <property type="molecule type" value="Genomic_DNA"/>
</dbReference>